<dbReference type="EMBL" id="CP049074">
    <property type="protein sequence ID" value="QKR00736.1"/>
    <property type="molecule type" value="Genomic_DNA"/>
</dbReference>
<keyword evidence="2" id="KW-1185">Reference proteome</keyword>
<reference evidence="1 2" key="1">
    <citation type="submission" date="2020-02" db="EMBL/GenBank/DDBJ databases">
        <title>Comparative genome analysis reveals the metabolism and evolution of the thermophilic archaeal genus Metallosphaera.</title>
        <authorList>
            <person name="Jiang C."/>
        </authorList>
    </citation>
    <scope>NUCLEOTIDE SEQUENCE [LARGE SCALE GENOMIC DNA]</scope>
    <source>
        <strain evidence="1 2">Ric-A</strain>
    </source>
</reference>
<accession>A0A6N0NV94</accession>
<evidence type="ECO:0000313" key="1">
    <source>
        <dbReference type="EMBL" id="QKR00736.1"/>
    </source>
</evidence>
<name>A0A6N0NV94_9CREN</name>
<dbReference type="RefSeq" id="WP_174632046.1">
    <property type="nucleotide sequence ID" value="NZ_CP049074.1"/>
</dbReference>
<dbReference type="Proteomes" id="UP000509301">
    <property type="component" value="Chromosome"/>
</dbReference>
<dbReference type="AlphaFoldDB" id="A0A6N0NV94"/>
<dbReference type="KEGG" id="mten:GWK48_10360"/>
<sequence length="55" mass="6542">MTVLSLELEARRRVIPVTFIQYEEHYRVVRSTVMGTTVKSRKEWKMIDRAEGGWT</sequence>
<gene>
    <name evidence="1" type="ORF">GWK48_10360</name>
</gene>
<evidence type="ECO:0000313" key="2">
    <source>
        <dbReference type="Proteomes" id="UP000509301"/>
    </source>
</evidence>
<proteinExistence type="predicted"/>
<organism evidence="1 2">
    <name type="scientific">Metallosphaera tengchongensis</name>
    <dbReference type="NCBI Taxonomy" id="1532350"/>
    <lineage>
        <taxon>Archaea</taxon>
        <taxon>Thermoproteota</taxon>
        <taxon>Thermoprotei</taxon>
        <taxon>Sulfolobales</taxon>
        <taxon>Sulfolobaceae</taxon>
        <taxon>Metallosphaera</taxon>
    </lineage>
</organism>
<protein>
    <submittedName>
        <fullName evidence="1">Uncharacterized protein</fullName>
    </submittedName>
</protein>
<dbReference type="GeneID" id="55642349"/>